<gene>
    <name evidence="2" type="ORF">F444_09954</name>
</gene>
<protein>
    <submittedName>
        <fullName evidence="2">Uncharacterized protein</fullName>
    </submittedName>
</protein>
<evidence type="ECO:0000256" key="1">
    <source>
        <dbReference type="SAM" id="MobiDB-lite"/>
    </source>
</evidence>
<organism evidence="2 3">
    <name type="scientific">Phytophthora nicotianae P1976</name>
    <dbReference type="NCBI Taxonomy" id="1317066"/>
    <lineage>
        <taxon>Eukaryota</taxon>
        <taxon>Sar</taxon>
        <taxon>Stramenopiles</taxon>
        <taxon>Oomycota</taxon>
        <taxon>Peronosporomycetes</taxon>
        <taxon>Peronosporales</taxon>
        <taxon>Peronosporaceae</taxon>
        <taxon>Phytophthora</taxon>
    </lineage>
</organism>
<feature type="compositionally biased region" description="Polar residues" evidence="1">
    <location>
        <begin position="98"/>
        <end position="108"/>
    </location>
</feature>
<feature type="compositionally biased region" description="Low complexity" evidence="1">
    <location>
        <begin position="1"/>
        <end position="27"/>
    </location>
</feature>
<dbReference type="SUPFAM" id="SSF50978">
    <property type="entry name" value="WD40 repeat-like"/>
    <property type="match status" value="1"/>
</dbReference>
<dbReference type="Proteomes" id="UP000028582">
    <property type="component" value="Unassembled WGS sequence"/>
</dbReference>
<comment type="caution">
    <text evidence="2">The sequence shown here is derived from an EMBL/GenBank/DDBJ whole genome shotgun (WGS) entry which is preliminary data.</text>
</comment>
<name>A0A081A5X1_PHYNI</name>
<evidence type="ECO:0000313" key="3">
    <source>
        <dbReference type="Proteomes" id="UP000028582"/>
    </source>
</evidence>
<dbReference type="InterPro" id="IPR015943">
    <property type="entry name" value="WD40/YVTN_repeat-like_dom_sf"/>
</dbReference>
<reference evidence="2 3" key="1">
    <citation type="submission" date="2013-11" db="EMBL/GenBank/DDBJ databases">
        <title>The Genome Sequence of Phytophthora parasitica P1976.</title>
        <authorList>
            <consortium name="The Broad Institute Genomics Platform"/>
            <person name="Russ C."/>
            <person name="Tyler B."/>
            <person name="Panabieres F."/>
            <person name="Shan W."/>
            <person name="Tripathy S."/>
            <person name="Grunwald N."/>
            <person name="Machado M."/>
            <person name="Johnson C.S."/>
            <person name="Walker B."/>
            <person name="Young S."/>
            <person name="Zeng Q."/>
            <person name="Gargeya S."/>
            <person name="Fitzgerald M."/>
            <person name="Haas B."/>
            <person name="Abouelleil A."/>
            <person name="Allen A.W."/>
            <person name="Alvarado L."/>
            <person name="Arachchi H.M."/>
            <person name="Berlin A.M."/>
            <person name="Chapman S.B."/>
            <person name="Gainer-Dewar J."/>
            <person name="Goldberg J."/>
            <person name="Griggs A."/>
            <person name="Gujja S."/>
            <person name="Hansen M."/>
            <person name="Howarth C."/>
            <person name="Imamovic A."/>
            <person name="Ireland A."/>
            <person name="Larimer J."/>
            <person name="McCowan C."/>
            <person name="Murphy C."/>
            <person name="Pearson M."/>
            <person name="Poon T.W."/>
            <person name="Priest M."/>
            <person name="Roberts A."/>
            <person name="Saif S."/>
            <person name="Shea T."/>
            <person name="Sisk P."/>
            <person name="Sykes S."/>
            <person name="Wortman J."/>
            <person name="Nusbaum C."/>
            <person name="Birren B."/>
        </authorList>
    </citation>
    <scope>NUCLEOTIDE SEQUENCE [LARGE SCALE GENOMIC DNA]</scope>
    <source>
        <strain evidence="2 3">P1976</strain>
    </source>
</reference>
<dbReference type="AlphaFoldDB" id="A0A081A5X1"/>
<dbReference type="InterPro" id="IPR036322">
    <property type="entry name" value="WD40_repeat_dom_sf"/>
</dbReference>
<evidence type="ECO:0000313" key="2">
    <source>
        <dbReference type="EMBL" id="ETO74282.1"/>
    </source>
</evidence>
<sequence>MPSPSTSLSQSPSAGASPRSSSEPESAVQTASTPNPTALVDGVANPDQNADNDLDMEHTNTAPFTAQPAEDGDSESSLWDIIGDSHPKLDSYGDPSYDQESAESTSGFMSPARSTLTPTAPMTLAPSPVPSANLLPLYEDLLGEGALPQLPLLMHNQQPFSAFSSPSHYITFEARQDGDPFELSKPIVREDGLLIVGTEVTANLPPGEKNRIFVTNFLAPAGSQPPAHIMVEQEVRDIQWMGGQAAIVAIGKEIQLIQIAIGGPCRLQDAINSVHSDAIRELAVSPTSSSLVVSGGFDQTVVLTDLRNQGDPTAAAVIGKFDACDVVSSVRWSPEYSQVSWTTDGGDFQVADTRAPSSQLQVPFYNYLNAGTLGSLFTHEYLSSFYVTLGFERGHIAFVDLRMPRQTSCTSLVESNLTSVGEIRRSKSNKFAIFGLGGFSRASLNGAASSLEQITLHRRQAYPSFKTSGDFSYERGVYLAVSDNGGVVSVYTDDTVFGSSGAFNGGNAVW</sequence>
<accession>A0A081A5X1</accession>
<feature type="region of interest" description="Disordered" evidence="1">
    <location>
        <begin position="1"/>
        <end position="112"/>
    </location>
</feature>
<proteinExistence type="predicted"/>
<dbReference type="EMBL" id="ANJA01001818">
    <property type="protein sequence ID" value="ETO74282.1"/>
    <property type="molecule type" value="Genomic_DNA"/>
</dbReference>
<dbReference type="OrthoDB" id="167133at2759"/>
<dbReference type="Gene3D" id="2.130.10.10">
    <property type="entry name" value="YVTN repeat-like/Quinoprotein amine dehydrogenase"/>
    <property type="match status" value="1"/>
</dbReference>